<feature type="region of interest" description="Disordered" evidence="5">
    <location>
        <begin position="554"/>
        <end position="591"/>
    </location>
</feature>
<accession>A0AAV6VAS2</accession>
<dbReference type="PROSITE" id="PS00198">
    <property type="entry name" value="4FE4S_FER_1"/>
    <property type="match status" value="1"/>
</dbReference>
<feature type="region of interest" description="Disordered" evidence="5">
    <location>
        <begin position="39"/>
        <end position="66"/>
    </location>
</feature>
<evidence type="ECO:0000259" key="6">
    <source>
        <dbReference type="PROSITE" id="PS50089"/>
    </source>
</evidence>
<keyword evidence="8" id="KW-1185">Reference proteome</keyword>
<feature type="region of interest" description="Disordered" evidence="5">
    <location>
        <begin position="1275"/>
        <end position="1407"/>
    </location>
</feature>
<feature type="region of interest" description="Disordered" evidence="5">
    <location>
        <begin position="928"/>
        <end position="1022"/>
    </location>
</feature>
<dbReference type="Pfam" id="PF13920">
    <property type="entry name" value="zf-C3HC4_3"/>
    <property type="match status" value="1"/>
</dbReference>
<feature type="compositionally biased region" description="Polar residues" evidence="5">
    <location>
        <begin position="46"/>
        <end position="56"/>
    </location>
</feature>
<name>A0AAV6VAS2_9ARAC</name>
<feature type="compositionally biased region" description="Polar residues" evidence="5">
    <location>
        <begin position="192"/>
        <end position="207"/>
    </location>
</feature>
<feature type="domain" description="RING-type" evidence="6">
    <location>
        <begin position="1766"/>
        <end position="1801"/>
    </location>
</feature>
<dbReference type="Gene3D" id="3.30.40.10">
    <property type="entry name" value="Zinc/RING finger domain, C3HC4 (zinc finger)"/>
    <property type="match status" value="1"/>
</dbReference>
<feature type="compositionally biased region" description="Low complexity" evidence="5">
    <location>
        <begin position="1450"/>
        <end position="1460"/>
    </location>
</feature>
<feature type="compositionally biased region" description="Polar residues" evidence="5">
    <location>
        <begin position="350"/>
        <end position="366"/>
    </location>
</feature>
<dbReference type="InterPro" id="IPR001841">
    <property type="entry name" value="Znf_RING"/>
</dbReference>
<feature type="compositionally biased region" description="Polar residues" evidence="5">
    <location>
        <begin position="406"/>
        <end position="427"/>
    </location>
</feature>
<dbReference type="GO" id="GO:0008270">
    <property type="term" value="F:zinc ion binding"/>
    <property type="evidence" value="ECO:0007669"/>
    <property type="project" value="UniProtKB-KW"/>
</dbReference>
<dbReference type="EMBL" id="JAFNEN010000136">
    <property type="protein sequence ID" value="KAG8192761.1"/>
    <property type="molecule type" value="Genomic_DNA"/>
</dbReference>
<feature type="compositionally biased region" description="Polar residues" evidence="5">
    <location>
        <begin position="1380"/>
        <end position="1407"/>
    </location>
</feature>
<feature type="compositionally biased region" description="Polar residues" evidence="5">
    <location>
        <begin position="577"/>
        <end position="588"/>
    </location>
</feature>
<organism evidence="7 8">
    <name type="scientific">Oedothorax gibbosus</name>
    <dbReference type="NCBI Taxonomy" id="931172"/>
    <lineage>
        <taxon>Eukaryota</taxon>
        <taxon>Metazoa</taxon>
        <taxon>Ecdysozoa</taxon>
        <taxon>Arthropoda</taxon>
        <taxon>Chelicerata</taxon>
        <taxon>Arachnida</taxon>
        <taxon>Araneae</taxon>
        <taxon>Araneomorphae</taxon>
        <taxon>Entelegynae</taxon>
        <taxon>Araneoidea</taxon>
        <taxon>Linyphiidae</taxon>
        <taxon>Erigoninae</taxon>
        <taxon>Oedothorax</taxon>
    </lineage>
</organism>
<feature type="region of interest" description="Disordered" evidence="5">
    <location>
        <begin position="283"/>
        <end position="312"/>
    </location>
</feature>
<evidence type="ECO:0000256" key="1">
    <source>
        <dbReference type="ARBA" id="ARBA00022723"/>
    </source>
</evidence>
<dbReference type="InterPro" id="IPR017900">
    <property type="entry name" value="4Fe4S_Fe_S_CS"/>
</dbReference>
<gene>
    <name evidence="7" type="ORF">JTE90_009781</name>
</gene>
<dbReference type="InterPro" id="IPR013083">
    <property type="entry name" value="Znf_RING/FYVE/PHD"/>
</dbReference>
<comment type="caution">
    <text evidence="7">The sequence shown here is derived from an EMBL/GenBank/DDBJ whole genome shotgun (WGS) entry which is preliminary data.</text>
</comment>
<feature type="compositionally biased region" description="Low complexity" evidence="5">
    <location>
        <begin position="1343"/>
        <end position="1379"/>
    </location>
</feature>
<feature type="compositionally biased region" description="Polar residues" evidence="5">
    <location>
        <begin position="1667"/>
        <end position="1681"/>
    </location>
</feature>
<dbReference type="PANTHER" id="PTHR46858:SF5">
    <property type="entry name" value="E3 UBIQUITIN-PROTEIN LIGASE APD1-RELATED"/>
    <property type="match status" value="1"/>
</dbReference>
<dbReference type="SUPFAM" id="SSF57850">
    <property type="entry name" value="RING/U-box"/>
    <property type="match status" value="1"/>
</dbReference>
<feature type="compositionally biased region" description="Low complexity" evidence="5">
    <location>
        <begin position="1301"/>
        <end position="1318"/>
    </location>
</feature>
<dbReference type="PROSITE" id="PS50089">
    <property type="entry name" value="ZF_RING_2"/>
    <property type="match status" value="1"/>
</dbReference>
<feature type="compositionally biased region" description="Polar residues" evidence="5">
    <location>
        <begin position="164"/>
        <end position="177"/>
    </location>
</feature>
<feature type="region of interest" description="Disordered" evidence="5">
    <location>
        <begin position="1118"/>
        <end position="1148"/>
    </location>
</feature>
<feature type="compositionally biased region" description="Low complexity" evidence="5">
    <location>
        <begin position="1642"/>
        <end position="1661"/>
    </location>
</feature>
<feature type="region of interest" description="Disordered" evidence="5">
    <location>
        <begin position="161"/>
        <end position="265"/>
    </location>
</feature>
<feature type="compositionally biased region" description="Polar residues" evidence="5">
    <location>
        <begin position="480"/>
        <end position="498"/>
    </location>
</feature>
<evidence type="ECO:0000313" key="8">
    <source>
        <dbReference type="Proteomes" id="UP000827092"/>
    </source>
</evidence>
<feature type="compositionally biased region" description="Low complexity" evidence="5">
    <location>
        <begin position="1682"/>
        <end position="1695"/>
    </location>
</feature>
<reference evidence="7 8" key="1">
    <citation type="journal article" date="2022" name="Nat. Ecol. Evol.">
        <title>A masculinizing supergene underlies an exaggerated male reproductive morph in a spider.</title>
        <authorList>
            <person name="Hendrickx F."/>
            <person name="De Corte Z."/>
            <person name="Sonet G."/>
            <person name="Van Belleghem S.M."/>
            <person name="Kostlbacher S."/>
            <person name="Vangestel C."/>
        </authorList>
    </citation>
    <scope>NUCLEOTIDE SEQUENCE [LARGE SCALE GENOMIC DNA]</scope>
    <source>
        <strain evidence="7">W744_W776</strain>
    </source>
</reference>
<feature type="region of interest" description="Disordered" evidence="5">
    <location>
        <begin position="1428"/>
        <end position="1595"/>
    </location>
</feature>
<feature type="region of interest" description="Disordered" evidence="5">
    <location>
        <begin position="1641"/>
        <end position="1699"/>
    </location>
</feature>
<dbReference type="PANTHER" id="PTHR46858">
    <property type="entry name" value="OS05G0521000 PROTEIN"/>
    <property type="match status" value="1"/>
</dbReference>
<evidence type="ECO:0000256" key="5">
    <source>
        <dbReference type="SAM" id="MobiDB-lite"/>
    </source>
</evidence>
<dbReference type="GO" id="GO:0061630">
    <property type="term" value="F:ubiquitin protein ligase activity"/>
    <property type="evidence" value="ECO:0007669"/>
    <property type="project" value="TreeGrafter"/>
</dbReference>
<dbReference type="Proteomes" id="UP000827092">
    <property type="component" value="Unassembled WGS sequence"/>
</dbReference>
<evidence type="ECO:0000256" key="2">
    <source>
        <dbReference type="ARBA" id="ARBA00022771"/>
    </source>
</evidence>
<feature type="compositionally biased region" description="Polar residues" evidence="5">
    <location>
        <begin position="1517"/>
        <end position="1578"/>
    </location>
</feature>
<feature type="compositionally biased region" description="Acidic residues" evidence="5">
    <location>
        <begin position="248"/>
        <end position="259"/>
    </location>
</feature>
<feature type="region of interest" description="Disordered" evidence="5">
    <location>
        <begin position="461"/>
        <end position="542"/>
    </location>
</feature>
<feature type="compositionally biased region" description="Low complexity" evidence="5">
    <location>
        <begin position="1491"/>
        <end position="1504"/>
    </location>
</feature>
<sequence>MRIRKVSLWTAEDDNDDDVQVIYQSPPDCQLIEERIVNPPAPVASKGSSSRTSVITGSRKRQLAPRKVNANKRIALEEVDLHEDSSNEVVELPAESPPPPPPALLELDQPVTGNYSIWENVLNPDSILTEVRIDNPVFVSAHNVGGKRIENYAVFENENEHSYVASSTPPNQQNSEETGNESELRNAVQFLENISSNPPKNTSAETSPSDRHQIRNNLPGETATNLETVIRQPLSDYTLQPYSSGSESSDEESLPESLEDFPGLTATNPETVIRQALSNRTLQPYDSESESSNEESAPESLHSSENEDSSDEYTIEWELGEGNILRPRIVSLRESSASLSTQSEETTEEVNSPSQPTVANEGSSDSLSIQREELILADGAPSLPTVVNEDSPATFSIQQEPFEGDSPNQSSGIDQDSSVEGHSSSQPAVHEDSVDLFFQHVETYLEDRIQSCRQRIGRIRARESEDSSVTIVLPHEEETNPVSSNPQASLNEDSSEIGSTHGEEASEEDDSQTQPASVNEDSSEPSLIEHEETVEDLDTSPGNAVDIAEVVEMTAESQQASENGNPSENVNPPAEEVTSTQITQQQPSENEDSFDIFSNIRCDEMVEIDHAQVIEQATGNNEALQDQPLNVPHSSNQQDTDSLAPVLLVLQIKLLWRGSIICDKTSHDRPVMTFPMKCSIFGAKNASGEINLNAVSWPSQMEMLILPLAILLKCHLYEDIKKIRELSVVCFQRSAQFMRLMPQNRNMHWMGVIKFPTCNSGLNMMFVVPKKKEPFVFSGYAFNSNQGFLFDKFLKACNEYCLEIKRKEQFNPSLSSPHYTTPLQAQASCSWTTWPPPCTEFPLSCLESALQPASSFQQQSQQTSLLDRRHLRLPNRPLCTNQDLNLSLPSSQPTSLPQACPLNLQKKSQILSGQLFDDLSFGILSQPPSQQARFHQPESRQLRGILPQSNRQATLPQRLRQPVPLPQPSSSQQATLPQPSRQQATLPQPSSSQQTSLPQPGQHSNSPEGLNSPIRVPQPPYQQIPLSRTSTLQQQLKSNIENRQTSLPIPSSQISTMPEPILFQQSLLETNQQTGLSSGFPTVLEQNRHPQKASLSKEIALIWYRSFKELSRLSKQSNQQTVLQQPSNQQTVLQQPSNQQTVLQQPSNQQTVLQQPSNQQTVLQQPSNQQTVLQQPSNQQTVLQQPSNQQTVLQQPSNQQRVFQQPSITDMFATTTQSTAQCCNNTSNQQTVLQQPSNQQRVFQQPSSQQTVLSQPAHSQYRPILLQHLPSIDPFQLLPPMSQTSNPQTSLPEPPSQQTGLLQPSSQQNSLSRQSVQLGSWPQSSNLPTDSMRSGVGIGSRWTGQPLSSPQTSPLQQQTGLYQTSNIQTTSSQTSGQQTNLLPPSSLQTHSMQTSHQIPSLPGPSNQHLNQLTDSMGHGIGISSHWTSTQQSMLTTSPPLQTNLFHLPNPQSSLSQPPGQHTNIVQPLNQQTSFPQPLNLQTSPTRTPYQLSSLSGSSNQLRVSMGHGTGPRWTGQPVISPQTLPSQQHASSFQPANPQTTLSRPLGQQTSLSQLPGQQNSVVQPSNQPTSSTRPPRQQTREGGHLDTGVVNRCPSLLRRTPAATRCRIQVQIRPQTSTTEYESADQHIDAMISSLYEQFYGSDQTSGPSTSQSQPQPGTSRADHAYTSSVHQPSNPSSLASRPSTSQSQQPGTSRMDHDYSTAVPQRIIELKASEVFPSWIVKKVMQKMTFKSAEEVCDAILSFTEDEKKAMLEAKPEVSEALLCKVCLDEQFNVLFEPCGHVATCMDCAKCLQKCPICRCFITKKRRIYMS</sequence>
<feature type="compositionally biased region" description="Low complexity" evidence="5">
    <location>
        <begin position="955"/>
        <end position="1000"/>
    </location>
</feature>
<dbReference type="InterPro" id="IPR021394">
    <property type="entry name" value="Med25_PTOV"/>
</dbReference>
<dbReference type="FunFam" id="1.10.1170.10:FF:000002">
    <property type="entry name" value="Baculoviral IAP repeat containing 7"/>
    <property type="match status" value="1"/>
</dbReference>
<proteinExistence type="predicted"/>
<dbReference type="GO" id="GO:0016567">
    <property type="term" value="P:protein ubiquitination"/>
    <property type="evidence" value="ECO:0007669"/>
    <property type="project" value="TreeGrafter"/>
</dbReference>
<feature type="compositionally biased region" description="Polar residues" evidence="5">
    <location>
        <begin position="1320"/>
        <end position="1332"/>
    </location>
</feature>
<protein>
    <recommendedName>
        <fullName evidence="6">RING-type domain-containing protein</fullName>
    </recommendedName>
</protein>
<feature type="region of interest" description="Disordered" evidence="5">
    <location>
        <begin position="398"/>
        <end position="430"/>
    </location>
</feature>
<feature type="compositionally biased region" description="Polar residues" evidence="5">
    <location>
        <begin position="1428"/>
        <end position="1444"/>
    </location>
</feature>
<evidence type="ECO:0000313" key="7">
    <source>
        <dbReference type="EMBL" id="KAG8192761.1"/>
    </source>
</evidence>
<dbReference type="Pfam" id="PF11232">
    <property type="entry name" value="Med25"/>
    <property type="match status" value="1"/>
</dbReference>
<evidence type="ECO:0000256" key="3">
    <source>
        <dbReference type="ARBA" id="ARBA00022833"/>
    </source>
</evidence>
<feature type="region of interest" description="Disordered" evidence="5">
    <location>
        <begin position="336"/>
        <end position="366"/>
    </location>
</feature>
<keyword evidence="3" id="KW-0862">Zinc</keyword>
<feature type="compositionally biased region" description="Polar residues" evidence="5">
    <location>
        <begin position="1461"/>
        <end position="1490"/>
    </location>
</feature>
<feature type="compositionally biased region" description="Polar residues" evidence="5">
    <location>
        <begin position="555"/>
        <end position="570"/>
    </location>
</feature>
<feature type="compositionally biased region" description="Polar residues" evidence="5">
    <location>
        <begin position="1281"/>
        <end position="1300"/>
    </location>
</feature>
<keyword evidence="1" id="KW-0479">Metal-binding</keyword>
<evidence type="ECO:0000256" key="4">
    <source>
        <dbReference type="PROSITE-ProRule" id="PRU00175"/>
    </source>
</evidence>
<feature type="compositionally biased region" description="Acidic residues" evidence="5">
    <location>
        <begin position="287"/>
        <end position="297"/>
    </location>
</feature>
<keyword evidence="2 4" id="KW-0863">Zinc-finger</keyword>